<reference evidence="4 5" key="1">
    <citation type="submission" date="2025-04" db="UniProtKB">
        <authorList>
            <consortium name="RefSeq"/>
        </authorList>
    </citation>
    <scope>IDENTIFICATION</scope>
    <source>
        <tissue evidence="4 5">Leaves</tissue>
    </source>
</reference>
<keyword evidence="3" id="KW-1185">Reference proteome</keyword>
<feature type="compositionally biased region" description="Polar residues" evidence="1">
    <location>
        <begin position="647"/>
        <end position="659"/>
    </location>
</feature>
<gene>
    <name evidence="4 5" type="primary">LOC109000762</name>
</gene>
<dbReference type="Gramene" id="Jr01_34600_p1">
    <property type="protein sequence ID" value="cds.Jr01_34600_p1"/>
    <property type="gene ID" value="Jr01_34600"/>
</dbReference>
<feature type="compositionally biased region" description="Low complexity" evidence="1">
    <location>
        <begin position="791"/>
        <end position="805"/>
    </location>
</feature>
<feature type="compositionally biased region" description="Acidic residues" evidence="1">
    <location>
        <begin position="72"/>
        <end position="83"/>
    </location>
</feature>
<feature type="region of interest" description="Disordered" evidence="1">
    <location>
        <begin position="41"/>
        <end position="60"/>
    </location>
</feature>
<protein>
    <submittedName>
        <fullName evidence="4 5">Uncharacterized protein LOC109000762 isoform X1</fullName>
    </submittedName>
</protein>
<feature type="compositionally biased region" description="Low complexity" evidence="1">
    <location>
        <begin position="94"/>
        <end position="108"/>
    </location>
</feature>
<dbReference type="KEGG" id="jre:109000762"/>
<accession>A0A2I4FNR5</accession>
<dbReference type="PANTHER" id="PTHR35707:SF1">
    <property type="entry name" value="SPC7 KINETOCHORE PROTEIN DOMAIN-CONTAINING PROTEIN"/>
    <property type="match status" value="1"/>
</dbReference>
<dbReference type="OrthoDB" id="1929367at2759"/>
<dbReference type="RefSeq" id="XP_018833305.1">
    <property type="nucleotide sequence ID" value="XM_018977760.2"/>
</dbReference>
<proteinExistence type="predicted"/>
<dbReference type="RefSeq" id="XP_018833304.1">
    <property type="nucleotide sequence ID" value="XM_018977759.2"/>
</dbReference>
<feature type="domain" description="Knl1 C-terminal RWD" evidence="2">
    <location>
        <begin position="1048"/>
        <end position="1200"/>
    </location>
</feature>
<evidence type="ECO:0000313" key="5">
    <source>
        <dbReference type="RefSeq" id="XP_018833305.1"/>
    </source>
</evidence>
<dbReference type="Pfam" id="PF18210">
    <property type="entry name" value="Knl1_RWD_C"/>
    <property type="match status" value="1"/>
</dbReference>
<feature type="region of interest" description="Disordered" evidence="1">
    <location>
        <begin position="640"/>
        <end position="659"/>
    </location>
</feature>
<name>A0A2I4FNR5_JUGRE</name>
<feature type="compositionally biased region" description="Basic and acidic residues" evidence="1">
    <location>
        <begin position="749"/>
        <end position="764"/>
    </location>
</feature>
<dbReference type="GeneID" id="109000762"/>
<organism evidence="3 4">
    <name type="scientific">Juglans regia</name>
    <name type="common">English walnut</name>
    <dbReference type="NCBI Taxonomy" id="51240"/>
    <lineage>
        <taxon>Eukaryota</taxon>
        <taxon>Viridiplantae</taxon>
        <taxon>Streptophyta</taxon>
        <taxon>Embryophyta</taxon>
        <taxon>Tracheophyta</taxon>
        <taxon>Spermatophyta</taxon>
        <taxon>Magnoliopsida</taxon>
        <taxon>eudicotyledons</taxon>
        <taxon>Gunneridae</taxon>
        <taxon>Pentapetalae</taxon>
        <taxon>rosids</taxon>
        <taxon>fabids</taxon>
        <taxon>Fagales</taxon>
        <taxon>Juglandaceae</taxon>
        <taxon>Juglans</taxon>
    </lineage>
</organism>
<evidence type="ECO:0000313" key="4">
    <source>
        <dbReference type="RefSeq" id="XP_018833304.1"/>
    </source>
</evidence>
<dbReference type="InterPro" id="IPR040850">
    <property type="entry name" value="Knl1_RWD_C"/>
</dbReference>
<dbReference type="Proteomes" id="UP000235220">
    <property type="component" value="Chromosome 1"/>
</dbReference>
<feature type="compositionally biased region" description="Basic and acidic residues" evidence="1">
    <location>
        <begin position="41"/>
        <end position="51"/>
    </location>
</feature>
<dbReference type="STRING" id="51240.A0A2I4FNR5"/>
<sequence>MASEEPCNTETEDETIALKKKRANRRVSFADVEITSVHIFNRDEDFSEDHPATPNAPHSEQDVLGFFRDLADGDESSPCDEQESNSFLRPIGSPSPGSSTVGSVSATSNDDEDNFFGPVSANFIRPERLSDSAASDDITMDSTAFSMHFRSLARSDSGGGELKTPTTAHRLLAFEDNATPSRTDSYASFMVLTKTKKLSVDQVSSGGGGKDSNEMSIVGENPRSYDYGRLSPRLDALLAEGSKDLHAVPIDSRSLMRNEDAHDMVSPIGTKMSEANGGSSDSPARTPKHLTGYEPAYCPLSEGRVKGNSSEPQINDSDINQKPEHLWASPLEGSLSLLSSKRLNSFVSTPYSAKHMEVVIPSSKLPGLYSSSESISHGNILSSIQKSISKFKIPEPSPCSSSLKEGIHKLKCRLSNYSSMLSPFNAVMTRSSEDLKYRNVDTPITHLEEHLCTADVKNGEDKNLINIDDGIETSKSICKSNQNEEILGLAQHEESPCHTSFGLISKDKPKKLMTAVASPSQSTRSGGKVVQNFFMNGNPIEGTLATGTDSSLVEFTLDYRKDGKVTGTADKFVSSSVIGQTLSTSMEYQGGVSPQLRPLDQYTKLVSSPMKNLSQTLSASSEYQCSVSPQLKQLDQSNKHVGLGQYGDSTENGIGDNYSSQVGGKLDSLLSENRAESASPFLKTDYVKEFAQVERVFENNRTHLQNEPESFMDIRSPSRDSDIMDFQLERADKNLQAGAEPHKLFFHRSKNEPSFEKNSSKKDPAQSLTLKESSQNSYRKKSTASPTSQVSILSPSSHDPSSASHNDMMPPFVRKVALFPRSRLQDIDNYSGRKRRNVQTAFVDGDHIDKLARIQRSPKGHKSGGCDLEFPIEHANGSDNEGDKIGGDTAWMHWADILVKFSGDAKQLLSEHIDKLNLKSICMLEDVVVHLLKVKKYEMLSSEIKSQTKADHFSSIRSKRAAETRLLLHKIVYEKAKLQLMGLKRDILLEKGRLLSFGIQECQMLKLKIEHISECGAGDAQIHKCLHQSSSIDSESIHEVSYDKVTTMKQKSEFLDRKIESLVKFFHSICKMKGESSCANTIALVHDQLTKKMCCSYIRQDLQLWEVGGFESGNGRYSILLNYKGYINQRFTVNAGPISSVIVSSKLSDTNILKNFPNIDACTGFAFVLNAETTRKYVGSRCLAQETQISSILLCNLLDVVEEVQLTQIEVTNLIHTCFHSPSGDQLNLQLCFIDFYSGWKVMLTLDLTCLNRGVYPSEVLPNEIRAPNAGSDKSWSQSLMVEIKTAAENLRTGYSRIMRLCRCVSQVVQASGR</sequence>
<evidence type="ECO:0000313" key="3">
    <source>
        <dbReference type="Proteomes" id="UP000235220"/>
    </source>
</evidence>
<evidence type="ECO:0000256" key="1">
    <source>
        <dbReference type="SAM" id="MobiDB-lite"/>
    </source>
</evidence>
<evidence type="ECO:0000259" key="2">
    <source>
        <dbReference type="Pfam" id="PF18210"/>
    </source>
</evidence>
<dbReference type="PANTHER" id="PTHR35707">
    <property type="entry name" value="OS06G0608100 PROTEIN"/>
    <property type="match status" value="1"/>
</dbReference>
<feature type="region of interest" description="Disordered" evidence="1">
    <location>
        <begin position="70"/>
        <end position="119"/>
    </location>
</feature>
<feature type="compositionally biased region" description="Polar residues" evidence="1">
    <location>
        <begin position="766"/>
        <end position="790"/>
    </location>
</feature>
<feature type="region of interest" description="Disordered" evidence="1">
    <location>
        <begin position="739"/>
        <end position="808"/>
    </location>
</feature>